<gene>
    <name evidence="9" type="ORF">FSW04_19660</name>
</gene>
<feature type="region of interest" description="Disordered" evidence="5">
    <location>
        <begin position="478"/>
        <end position="506"/>
    </location>
</feature>
<dbReference type="OrthoDB" id="5245203at2"/>
<evidence type="ECO:0000256" key="5">
    <source>
        <dbReference type="SAM" id="MobiDB-lite"/>
    </source>
</evidence>
<feature type="compositionally biased region" description="Low complexity" evidence="5">
    <location>
        <begin position="478"/>
        <end position="499"/>
    </location>
</feature>
<sequence>MRLRAVTALALVLLAAPTALAFADGGFNEGARDVSLTGVGVLLGLAALLAPRPLPQTAPARWALGGLALLTAWTTLSERWAPLADEAWSTAERDALYLAGLAAVAGVLHARRHARLAEPVLAAGTLIVIGYGLLGRLLPDVVHVVSSVSAGGRLDKPLTYWNAMGALAAMGVVLCARLGGDATRPVALRCAAAAAAAPLGAGLYLTFSRGGLAACAAGLVVLLALTPTWSQLRAAIIAVETGVLGAELCASSSAVRTLQGGHPARDGAIVLVLIVVVMAAAAAVQWWVAGVDNAGTARRGRLPLPPHHAWIAAALVAAMLVIPVAVAANSDGPSSVDPRFGSSTSRLASADSPRYEYWRVALHAFAHHPVKGVGAGGFAAEWLRARHEARPARDAHSLPIETLAELGLVGGLLLAAFAGGVAAAARRVQRTDPTLAAGPVAALVAYAFHASIDWDWEMPALSLVAVALMGLLLARSASSRPSSASTATEPSTTSPGSAANLNRVEP</sequence>
<evidence type="ECO:0000256" key="6">
    <source>
        <dbReference type="SAM" id="Phobius"/>
    </source>
</evidence>
<feature type="transmembrane region" description="Helical" evidence="6">
    <location>
        <begin position="309"/>
        <end position="328"/>
    </location>
</feature>
<feature type="signal peptide" evidence="7">
    <location>
        <begin position="1"/>
        <end position="21"/>
    </location>
</feature>
<keyword evidence="3 6" id="KW-1133">Transmembrane helix</keyword>
<reference evidence="9 10" key="1">
    <citation type="journal article" date="2018" name="J. Microbiol.">
        <title>Baekduia soli gen. nov., sp. nov., a novel bacterium isolated from the soil of Baekdu Mountain and proposal of a novel family name, Baekduiaceae fam. nov.</title>
        <authorList>
            <person name="An D.S."/>
            <person name="Siddiqi M.Z."/>
            <person name="Kim K.H."/>
            <person name="Yu H.S."/>
            <person name="Im W.T."/>
        </authorList>
    </citation>
    <scope>NUCLEOTIDE SEQUENCE [LARGE SCALE GENOMIC DNA]</scope>
    <source>
        <strain evidence="9 10">BR7-21</strain>
    </source>
</reference>
<feature type="transmembrane region" description="Helical" evidence="6">
    <location>
        <begin position="267"/>
        <end position="288"/>
    </location>
</feature>
<feature type="transmembrane region" description="Helical" evidence="6">
    <location>
        <begin position="211"/>
        <end position="229"/>
    </location>
</feature>
<evidence type="ECO:0000256" key="3">
    <source>
        <dbReference type="ARBA" id="ARBA00022989"/>
    </source>
</evidence>
<evidence type="ECO:0000256" key="1">
    <source>
        <dbReference type="ARBA" id="ARBA00004141"/>
    </source>
</evidence>
<keyword evidence="10" id="KW-1185">Reference proteome</keyword>
<keyword evidence="7" id="KW-0732">Signal</keyword>
<feature type="transmembrane region" description="Helical" evidence="6">
    <location>
        <begin position="31"/>
        <end position="50"/>
    </location>
</feature>
<feature type="transmembrane region" description="Helical" evidence="6">
    <location>
        <begin position="406"/>
        <end position="425"/>
    </location>
</feature>
<comment type="subcellular location">
    <subcellularLocation>
        <location evidence="1">Membrane</location>
        <topology evidence="1">Multi-pass membrane protein</topology>
    </subcellularLocation>
</comment>
<feature type="transmembrane region" description="Helical" evidence="6">
    <location>
        <begin position="158"/>
        <end position="179"/>
    </location>
</feature>
<evidence type="ECO:0000259" key="8">
    <source>
        <dbReference type="Pfam" id="PF04932"/>
    </source>
</evidence>
<dbReference type="AlphaFoldDB" id="A0A5B8U9A9"/>
<evidence type="ECO:0000256" key="7">
    <source>
        <dbReference type="SAM" id="SignalP"/>
    </source>
</evidence>
<keyword evidence="4 6" id="KW-0472">Membrane</keyword>
<evidence type="ECO:0000313" key="9">
    <source>
        <dbReference type="EMBL" id="QEC49567.1"/>
    </source>
</evidence>
<dbReference type="Proteomes" id="UP000321805">
    <property type="component" value="Chromosome"/>
</dbReference>
<dbReference type="EMBL" id="CP042430">
    <property type="protein sequence ID" value="QEC49567.1"/>
    <property type="molecule type" value="Genomic_DNA"/>
</dbReference>
<dbReference type="PANTHER" id="PTHR37422">
    <property type="entry name" value="TEICHURONIC ACID BIOSYNTHESIS PROTEIN TUAE"/>
    <property type="match status" value="1"/>
</dbReference>
<evidence type="ECO:0000313" key="10">
    <source>
        <dbReference type="Proteomes" id="UP000321805"/>
    </source>
</evidence>
<dbReference type="PANTHER" id="PTHR37422:SF13">
    <property type="entry name" value="LIPOPOLYSACCHARIDE BIOSYNTHESIS PROTEIN PA4999-RELATED"/>
    <property type="match status" value="1"/>
</dbReference>
<dbReference type="RefSeq" id="WP_146921932.1">
    <property type="nucleotide sequence ID" value="NZ_CP042430.1"/>
</dbReference>
<dbReference type="InterPro" id="IPR051533">
    <property type="entry name" value="WaaL-like"/>
</dbReference>
<evidence type="ECO:0000256" key="2">
    <source>
        <dbReference type="ARBA" id="ARBA00022692"/>
    </source>
</evidence>
<dbReference type="GO" id="GO:0016020">
    <property type="term" value="C:membrane"/>
    <property type="evidence" value="ECO:0007669"/>
    <property type="project" value="UniProtKB-SubCell"/>
</dbReference>
<proteinExistence type="predicted"/>
<name>A0A5B8U9A9_9ACTN</name>
<accession>A0A5B8U9A9</accession>
<protein>
    <recommendedName>
        <fullName evidence="8">O-antigen ligase-related domain-containing protein</fullName>
    </recommendedName>
</protein>
<dbReference type="KEGG" id="bsol:FSW04_19660"/>
<keyword evidence="2 6" id="KW-0812">Transmembrane</keyword>
<dbReference type="InterPro" id="IPR007016">
    <property type="entry name" value="O-antigen_ligase-rel_domated"/>
</dbReference>
<dbReference type="Pfam" id="PF04932">
    <property type="entry name" value="Wzy_C"/>
    <property type="match status" value="1"/>
</dbReference>
<evidence type="ECO:0000256" key="4">
    <source>
        <dbReference type="ARBA" id="ARBA00023136"/>
    </source>
</evidence>
<feature type="domain" description="O-antigen ligase-related" evidence="8">
    <location>
        <begin position="195"/>
        <end position="414"/>
    </location>
</feature>
<feature type="chain" id="PRO_5023114520" description="O-antigen ligase-related domain-containing protein" evidence="7">
    <location>
        <begin position="22"/>
        <end position="506"/>
    </location>
</feature>
<organism evidence="9 10">
    <name type="scientific">Baekduia soli</name>
    <dbReference type="NCBI Taxonomy" id="496014"/>
    <lineage>
        <taxon>Bacteria</taxon>
        <taxon>Bacillati</taxon>
        <taxon>Actinomycetota</taxon>
        <taxon>Thermoleophilia</taxon>
        <taxon>Solirubrobacterales</taxon>
        <taxon>Baekduiaceae</taxon>
        <taxon>Baekduia</taxon>
    </lineage>
</organism>
<feature type="transmembrane region" description="Helical" evidence="6">
    <location>
        <begin position="120"/>
        <end position="138"/>
    </location>
</feature>